<dbReference type="eggNOG" id="COG0680">
    <property type="taxonomic scope" value="Bacteria"/>
</dbReference>
<dbReference type="HOGENOM" id="CLU_099037_0_0_11"/>
<protein>
    <submittedName>
        <fullName evidence="1">Hydrogenase maturation protease</fullName>
    </submittedName>
</protein>
<dbReference type="RefSeq" id="WP_016308990.1">
    <property type="nucleotide sequence ID" value="NZ_KE159646.1"/>
</dbReference>
<dbReference type="Proteomes" id="UP000014204">
    <property type="component" value="Unassembled WGS sequence"/>
</dbReference>
<keyword evidence="2" id="KW-1185">Reference proteome</keyword>
<dbReference type="PANTHER" id="PTHR30302:SF4">
    <property type="entry name" value="HYDROGENASE 3 MATURATION PROTEASE"/>
    <property type="match status" value="1"/>
</dbReference>
<gene>
    <name evidence="1" type="ORF">C811_00765</name>
</gene>
<dbReference type="PATRIC" id="fig|1235794.3.peg.748"/>
<dbReference type="EMBL" id="ASSY01000007">
    <property type="protein sequence ID" value="EOS51366.1"/>
    <property type="molecule type" value="Genomic_DNA"/>
</dbReference>
<name>R9KYV2_9ACTN</name>
<dbReference type="STRING" id="1235794.C811_00765"/>
<dbReference type="PRINTS" id="PR00446">
    <property type="entry name" value="HYDRGNUPTAKE"/>
</dbReference>
<evidence type="ECO:0000313" key="1">
    <source>
        <dbReference type="EMBL" id="EOS51366.1"/>
    </source>
</evidence>
<comment type="caution">
    <text evidence="1">The sequence shown here is derived from an EMBL/GenBank/DDBJ whole genome shotgun (WGS) entry which is preliminary data.</text>
</comment>
<proteinExistence type="predicted"/>
<dbReference type="AlphaFoldDB" id="R9KYV2"/>
<dbReference type="SUPFAM" id="SSF53163">
    <property type="entry name" value="HybD-like"/>
    <property type="match status" value="1"/>
</dbReference>
<dbReference type="NCBIfam" id="TIGR00072">
    <property type="entry name" value="hydrog_prot"/>
    <property type="match status" value="1"/>
</dbReference>
<dbReference type="InterPro" id="IPR000671">
    <property type="entry name" value="Peptidase_A31"/>
</dbReference>
<keyword evidence="1" id="KW-0645">Protease</keyword>
<sequence>MSAERRAVAPEAPAAAAEASCAAGIAPAPETACEAGTAPAAEAPAADPSRRAAVFFVGNRLMMDDGVAPAAFDLMLDTFEIPANVQLLDVGCMALDMLGYVEACDVILTVDAVDGTGDAPGTVYRFEPDAMARHAGPEASLHDLKLVDLFDAASLMGYAAEGYCLGMQVENPSPSEFYVGLTPACEAALPLLVETVAAELDRRGFPLTRKG</sequence>
<dbReference type="Pfam" id="PF01750">
    <property type="entry name" value="HycI"/>
    <property type="match status" value="1"/>
</dbReference>
<dbReference type="GO" id="GO:0008047">
    <property type="term" value="F:enzyme activator activity"/>
    <property type="evidence" value="ECO:0007669"/>
    <property type="project" value="InterPro"/>
</dbReference>
<dbReference type="GO" id="GO:0016485">
    <property type="term" value="P:protein processing"/>
    <property type="evidence" value="ECO:0007669"/>
    <property type="project" value="TreeGrafter"/>
</dbReference>
<reference evidence="1 2" key="1">
    <citation type="submission" date="2013-04" db="EMBL/GenBank/DDBJ databases">
        <title>The Genome Sequence of Enterorhabdus caecimuris B7.</title>
        <authorList>
            <consortium name="The Broad Institute Genomics Platform"/>
            <consortium name="The Broad Institute Genome Sequencing Center for Infectious Disease"/>
            <person name="Earl A."/>
            <person name="Xavier R."/>
            <person name="Elson C."/>
            <person name="Duck W."/>
            <person name="Walker B."/>
            <person name="Young S."/>
            <person name="Zeng Q."/>
            <person name="Gargeya S."/>
            <person name="Fitzgerald M."/>
            <person name="Haas B."/>
            <person name="Abouelleil A."/>
            <person name="Allen A.W."/>
            <person name="Alvarado L."/>
            <person name="Arachchi H.M."/>
            <person name="Berlin A.M."/>
            <person name="Chapman S.B."/>
            <person name="Gainer-Dewar J."/>
            <person name="Goldberg J."/>
            <person name="Griggs A."/>
            <person name="Gujja S."/>
            <person name="Hansen M."/>
            <person name="Howarth C."/>
            <person name="Imamovic A."/>
            <person name="Ireland A."/>
            <person name="Larimer J."/>
            <person name="McCowan C."/>
            <person name="Murphy C."/>
            <person name="Pearson M."/>
            <person name="Poon T.W."/>
            <person name="Priest M."/>
            <person name="Roberts A."/>
            <person name="Saif S."/>
            <person name="Shea T."/>
            <person name="Sisk P."/>
            <person name="Sykes S."/>
            <person name="Wortman J."/>
            <person name="Nusbaum C."/>
            <person name="Birren B."/>
        </authorList>
    </citation>
    <scope>NUCLEOTIDE SEQUENCE [LARGE SCALE GENOMIC DNA]</scope>
    <source>
        <strain evidence="1 2">B7</strain>
    </source>
</reference>
<accession>R9KYV2</accession>
<keyword evidence="1" id="KW-0378">Hydrolase</keyword>
<dbReference type="GO" id="GO:0004175">
    <property type="term" value="F:endopeptidase activity"/>
    <property type="evidence" value="ECO:0007669"/>
    <property type="project" value="TreeGrafter"/>
</dbReference>
<organism evidence="1 2">
    <name type="scientific">Adlercreutzia caecimuris B7</name>
    <dbReference type="NCBI Taxonomy" id="1235794"/>
    <lineage>
        <taxon>Bacteria</taxon>
        <taxon>Bacillati</taxon>
        <taxon>Actinomycetota</taxon>
        <taxon>Coriobacteriia</taxon>
        <taxon>Eggerthellales</taxon>
        <taxon>Eggerthellaceae</taxon>
        <taxon>Adlercreutzia</taxon>
    </lineage>
</organism>
<dbReference type="Gene3D" id="3.40.50.1450">
    <property type="entry name" value="HybD-like"/>
    <property type="match status" value="1"/>
</dbReference>
<dbReference type="PANTHER" id="PTHR30302">
    <property type="entry name" value="HYDROGENASE 1 MATURATION PROTEASE"/>
    <property type="match status" value="1"/>
</dbReference>
<dbReference type="InterPro" id="IPR023430">
    <property type="entry name" value="Pept_HybD-like_dom_sf"/>
</dbReference>
<dbReference type="GeneID" id="82189608"/>
<evidence type="ECO:0000313" key="2">
    <source>
        <dbReference type="Proteomes" id="UP000014204"/>
    </source>
</evidence>